<proteinExistence type="predicted"/>
<dbReference type="Proteomes" id="UP000664628">
    <property type="component" value="Unassembled WGS sequence"/>
</dbReference>
<keyword evidence="2" id="KW-1185">Reference proteome</keyword>
<comment type="caution">
    <text evidence="1">The sequence shown here is derived from an EMBL/GenBank/DDBJ whole genome shotgun (WGS) entry which is preliminary data.</text>
</comment>
<protein>
    <submittedName>
        <fullName evidence="1">Uncharacterized protein</fullName>
    </submittedName>
</protein>
<gene>
    <name evidence="1" type="ORF">J2I46_11495</name>
</gene>
<accession>A0ABS3JGS1</accession>
<dbReference type="EMBL" id="JAFMYW010000003">
    <property type="protein sequence ID" value="MBO0949209.1"/>
    <property type="molecule type" value="Genomic_DNA"/>
</dbReference>
<evidence type="ECO:0000313" key="1">
    <source>
        <dbReference type="EMBL" id="MBO0949209.1"/>
    </source>
</evidence>
<name>A0ABS3JGS1_9BACT</name>
<organism evidence="1 2">
    <name type="scientific">Fibrella forsythiae</name>
    <dbReference type="NCBI Taxonomy" id="2817061"/>
    <lineage>
        <taxon>Bacteria</taxon>
        <taxon>Pseudomonadati</taxon>
        <taxon>Bacteroidota</taxon>
        <taxon>Cytophagia</taxon>
        <taxon>Cytophagales</taxon>
        <taxon>Spirosomataceae</taxon>
        <taxon>Fibrella</taxon>
    </lineage>
</organism>
<evidence type="ECO:0000313" key="2">
    <source>
        <dbReference type="Proteomes" id="UP000664628"/>
    </source>
</evidence>
<sequence length="158" mass="18123">MQKLAPGIYYMPKESVFGQTPPNEELLVRRFLKDDRFLVTSPNSYNSLGVGTTQLYNKRIVYNHKRHGEFKLGNRNFSFRKKPHFPKKATLEFLLVDLVNNLDTLAEDQAYVLKNALMKASTMDTGKLKQSVSAYGSVKTKKLLEPLILNNERPHHAL</sequence>
<reference evidence="1 2" key="1">
    <citation type="submission" date="2021-03" db="EMBL/GenBank/DDBJ databases">
        <title>Fibrella sp. HMF5405 genome sequencing and assembly.</title>
        <authorList>
            <person name="Kang H."/>
            <person name="Kim H."/>
            <person name="Bae S."/>
            <person name="Joh K."/>
        </authorList>
    </citation>
    <scope>NUCLEOTIDE SEQUENCE [LARGE SCALE GENOMIC DNA]</scope>
    <source>
        <strain evidence="1 2">HMF5405</strain>
    </source>
</reference>